<keyword evidence="2 10" id="KW-0949">S-adenosyl-L-methionine</keyword>
<dbReference type="NCBIfam" id="TIGR02666">
    <property type="entry name" value="moaA"/>
    <property type="match status" value="1"/>
</dbReference>
<gene>
    <name evidence="10 12" type="primary">moaA</name>
    <name evidence="12" type="ORF">Q3O59_05475</name>
</gene>
<evidence type="ECO:0000313" key="12">
    <source>
        <dbReference type="EMBL" id="MDP4528481.1"/>
    </source>
</evidence>
<dbReference type="PROSITE" id="PS51918">
    <property type="entry name" value="RADICAL_SAM"/>
    <property type="match status" value="1"/>
</dbReference>
<name>A0ABT9GND8_9GAMM</name>
<dbReference type="Gene3D" id="3.20.20.70">
    <property type="entry name" value="Aldolase class I"/>
    <property type="match status" value="1"/>
</dbReference>
<dbReference type="SFLD" id="SFLDS00029">
    <property type="entry name" value="Radical_SAM"/>
    <property type="match status" value="1"/>
</dbReference>
<keyword evidence="3 10" id="KW-0479">Metal-binding</keyword>
<dbReference type="SFLD" id="SFLDG01383">
    <property type="entry name" value="cyclic_pyranopterin_phosphate"/>
    <property type="match status" value="1"/>
</dbReference>
<dbReference type="InterPro" id="IPR058240">
    <property type="entry name" value="rSAM_sf"/>
</dbReference>
<keyword evidence="8 10" id="KW-0501">Molybdenum cofactor biosynthesis</keyword>
<feature type="binding site" evidence="10">
    <location>
        <position position="14"/>
    </location>
    <ligand>
        <name>GTP</name>
        <dbReference type="ChEBI" id="CHEBI:37565"/>
    </ligand>
</feature>
<accession>A0ABT9GND8</accession>
<dbReference type="InterPro" id="IPR040064">
    <property type="entry name" value="MoaA-like"/>
</dbReference>
<feature type="binding site" evidence="10">
    <location>
        <position position="94"/>
    </location>
    <ligand>
        <name>GTP</name>
        <dbReference type="ChEBI" id="CHEBI:37565"/>
    </ligand>
</feature>
<comment type="function">
    <text evidence="10">Catalyzes the cyclization of GTP to (8S)-3',8-cyclo-7,8-dihydroguanosine 5'-triphosphate.</text>
</comment>
<dbReference type="Pfam" id="PF06463">
    <property type="entry name" value="Mob_synth_C"/>
    <property type="match status" value="1"/>
</dbReference>
<evidence type="ECO:0000256" key="1">
    <source>
        <dbReference type="ARBA" id="ARBA00022485"/>
    </source>
</evidence>
<feature type="binding site" evidence="10">
    <location>
        <position position="118"/>
    </location>
    <ligand>
        <name>S-adenosyl-L-methionine</name>
        <dbReference type="ChEBI" id="CHEBI:59789"/>
    </ligand>
</feature>
<feature type="binding site" evidence="10">
    <location>
        <position position="189"/>
    </location>
    <ligand>
        <name>S-adenosyl-L-methionine</name>
        <dbReference type="ChEBI" id="CHEBI:59789"/>
    </ligand>
</feature>
<sequence length="323" mass="36238">MLIDAYARRFTYLRLSITESCNFRCSYCLPDGPDCSSRKDELTLPEIKRLVKAFALLGTRKVRITGGEPSLRKDLTDIIAACKQTEGIEQVALTTNGYRLQRDLSSWQQAGLDAINVSVDSLDAATFHLVTGENRLPAILDGIDQAMAAGMGKVKLNTVLLRQHNALQLPDFLEFVRDKAVSLRFIELMRTNDNQSYYQQQHLSGASIQQHLLKQGWQLQQKGKSAGPALEYAHPDYRGQIGLIMPYSKDFCADCNRLRVSSRGQLFLCLFTEQHQNLRHLLQDDNPEPLMHYLQRAVLGKAASHELHQGNSGSTRHLAMIGG</sequence>
<dbReference type="CDD" id="cd21117">
    <property type="entry name" value="Twitch_MoaA"/>
    <property type="match status" value="1"/>
</dbReference>
<dbReference type="PANTHER" id="PTHR22960:SF28">
    <property type="entry name" value="GTP 3',8-CYCLASE"/>
    <property type="match status" value="1"/>
</dbReference>
<keyword evidence="1 10" id="KW-0004">4Fe-4S</keyword>
<evidence type="ECO:0000256" key="6">
    <source>
        <dbReference type="ARBA" id="ARBA00023014"/>
    </source>
</evidence>
<feature type="binding site" evidence="10">
    <location>
        <position position="27"/>
    </location>
    <ligand>
        <name>S-adenosyl-L-methionine</name>
        <dbReference type="ChEBI" id="CHEBI:59789"/>
    </ligand>
</feature>
<feature type="binding site" evidence="10">
    <location>
        <position position="28"/>
    </location>
    <ligand>
        <name>[4Fe-4S] cluster</name>
        <dbReference type="ChEBI" id="CHEBI:49883"/>
        <label>1</label>
        <note>4Fe-4S-S-AdoMet</note>
    </ligand>
</feature>
<dbReference type="CDD" id="cd01335">
    <property type="entry name" value="Radical_SAM"/>
    <property type="match status" value="1"/>
</dbReference>
<evidence type="ECO:0000256" key="4">
    <source>
        <dbReference type="ARBA" id="ARBA00022741"/>
    </source>
</evidence>
<feature type="binding site" evidence="10">
    <location>
        <position position="255"/>
    </location>
    <ligand>
        <name>[4Fe-4S] cluster</name>
        <dbReference type="ChEBI" id="CHEBI:49883"/>
        <label>2</label>
        <note>4Fe-4S-substrate</note>
    </ligand>
</feature>
<evidence type="ECO:0000256" key="10">
    <source>
        <dbReference type="HAMAP-Rule" id="MF_01225"/>
    </source>
</evidence>
<dbReference type="EC" id="4.1.99.22" evidence="10"/>
<proteinExistence type="inferred from homology"/>
<dbReference type="GO" id="GO:0061798">
    <property type="term" value="F:GTP 3',8'-cyclase activity"/>
    <property type="evidence" value="ECO:0007669"/>
    <property type="project" value="UniProtKB-EC"/>
</dbReference>
<comment type="catalytic activity">
    <reaction evidence="10">
        <text>GTP + AH2 + S-adenosyl-L-methionine = (8S)-3',8-cyclo-7,8-dihydroguanosine 5'-triphosphate + 5'-deoxyadenosine + L-methionine + A + H(+)</text>
        <dbReference type="Rhea" id="RHEA:49576"/>
        <dbReference type="ChEBI" id="CHEBI:13193"/>
        <dbReference type="ChEBI" id="CHEBI:15378"/>
        <dbReference type="ChEBI" id="CHEBI:17319"/>
        <dbReference type="ChEBI" id="CHEBI:17499"/>
        <dbReference type="ChEBI" id="CHEBI:37565"/>
        <dbReference type="ChEBI" id="CHEBI:57844"/>
        <dbReference type="ChEBI" id="CHEBI:59789"/>
        <dbReference type="ChEBI" id="CHEBI:131766"/>
        <dbReference type="EC" id="4.1.99.22"/>
    </reaction>
</comment>
<evidence type="ECO:0000256" key="8">
    <source>
        <dbReference type="ARBA" id="ARBA00023150"/>
    </source>
</evidence>
<organism evidence="12 13">
    <name type="scientific">Alkalimonas delamerensis</name>
    <dbReference type="NCBI Taxonomy" id="265981"/>
    <lineage>
        <taxon>Bacteria</taxon>
        <taxon>Pseudomonadati</taxon>
        <taxon>Pseudomonadota</taxon>
        <taxon>Gammaproteobacteria</taxon>
        <taxon>Alkalimonas</taxon>
    </lineage>
</organism>
<dbReference type="SFLD" id="SFLDG01386">
    <property type="entry name" value="main_SPASM_domain-containing"/>
    <property type="match status" value="1"/>
</dbReference>
<evidence type="ECO:0000256" key="3">
    <source>
        <dbReference type="ARBA" id="ARBA00022723"/>
    </source>
</evidence>
<comment type="subunit">
    <text evidence="10">Monomer and homodimer.</text>
</comment>
<dbReference type="InterPro" id="IPR007197">
    <property type="entry name" value="rSAM"/>
</dbReference>
<feature type="binding site" evidence="10">
    <location>
        <position position="25"/>
    </location>
    <ligand>
        <name>[4Fe-4S] cluster</name>
        <dbReference type="ChEBI" id="CHEBI:49883"/>
        <label>1</label>
        <note>4Fe-4S-S-AdoMet</note>
    </ligand>
</feature>
<keyword evidence="4 10" id="KW-0547">Nucleotide-binding</keyword>
<dbReference type="InterPro" id="IPR013785">
    <property type="entry name" value="Aldolase_TIM"/>
</dbReference>
<dbReference type="HAMAP" id="MF_01225_B">
    <property type="entry name" value="MoaA_B"/>
    <property type="match status" value="1"/>
</dbReference>
<feature type="binding site" evidence="10">
    <location>
        <position position="63"/>
    </location>
    <ligand>
        <name>GTP</name>
        <dbReference type="ChEBI" id="CHEBI:37565"/>
    </ligand>
</feature>
<dbReference type="SUPFAM" id="SSF102114">
    <property type="entry name" value="Radical SAM enzymes"/>
    <property type="match status" value="1"/>
</dbReference>
<keyword evidence="6 10" id="KW-0411">Iron-sulfur</keyword>
<keyword evidence="5 10" id="KW-0408">Iron</keyword>
<dbReference type="PROSITE" id="PS01305">
    <property type="entry name" value="MOAA_NIFB_PQQE"/>
    <property type="match status" value="1"/>
</dbReference>
<dbReference type="InterPro" id="IPR050105">
    <property type="entry name" value="MoCo_biosynth_MoaA/MoaC"/>
</dbReference>
<comment type="pathway">
    <text evidence="10">Cofactor biosynthesis; molybdopterin biosynthesis.</text>
</comment>
<keyword evidence="7 10" id="KW-0342">GTP-binding</keyword>
<dbReference type="Pfam" id="PF04055">
    <property type="entry name" value="Radical_SAM"/>
    <property type="match status" value="1"/>
</dbReference>
<feature type="binding site" evidence="10">
    <location>
        <position position="252"/>
    </location>
    <ligand>
        <name>[4Fe-4S] cluster</name>
        <dbReference type="ChEBI" id="CHEBI:49883"/>
        <label>2</label>
        <note>4Fe-4S-substrate</note>
    </ligand>
</feature>
<evidence type="ECO:0000256" key="5">
    <source>
        <dbReference type="ARBA" id="ARBA00023004"/>
    </source>
</evidence>
<dbReference type="InterPro" id="IPR010505">
    <property type="entry name" value="MoaA_twitch"/>
</dbReference>
<feature type="domain" description="Radical SAM core" evidence="11">
    <location>
        <begin position="5"/>
        <end position="229"/>
    </location>
</feature>
<protein>
    <recommendedName>
        <fullName evidence="10">GTP 3',8-cyclase</fullName>
        <ecNumber evidence="10">4.1.99.22</ecNumber>
    </recommendedName>
    <alternativeName>
        <fullName evidence="10">Molybdenum cofactor biosynthesis protein A</fullName>
    </alternativeName>
</protein>
<dbReference type="RefSeq" id="WP_305944618.1">
    <property type="nucleotide sequence ID" value="NZ_JAUZVY010000002.1"/>
</dbReference>
<dbReference type="SFLD" id="SFLDG01067">
    <property type="entry name" value="SPASM/twitch_domain_containing"/>
    <property type="match status" value="1"/>
</dbReference>
<comment type="cofactor">
    <cofactor evidence="10">
        <name>[4Fe-4S] cluster</name>
        <dbReference type="ChEBI" id="CHEBI:49883"/>
    </cofactor>
    <text evidence="10">Binds 2 [4Fe-4S] clusters. Binds 1 [4Fe-4S] cluster coordinated with 3 cysteines and an exchangeable S-adenosyl-L-methionine and 1 [4Fe-4S] cluster coordinated with 3 cysteines and the GTP-derived substrate.</text>
</comment>
<comment type="caution">
    <text evidence="12">The sequence shown here is derived from an EMBL/GenBank/DDBJ whole genome shotgun (WGS) entry which is preliminary data.</text>
</comment>
<feature type="binding site" evidence="10">
    <location>
        <position position="155"/>
    </location>
    <ligand>
        <name>GTP</name>
        <dbReference type="ChEBI" id="CHEBI:37565"/>
    </ligand>
</feature>
<feature type="binding site" evidence="10">
    <location>
        <position position="67"/>
    </location>
    <ligand>
        <name>S-adenosyl-L-methionine</name>
        <dbReference type="ChEBI" id="CHEBI:59789"/>
    </ligand>
</feature>
<evidence type="ECO:0000259" key="11">
    <source>
        <dbReference type="PROSITE" id="PS51918"/>
    </source>
</evidence>
<comment type="similarity">
    <text evidence="10">Belongs to the radical SAM superfamily. MoaA family.</text>
</comment>
<evidence type="ECO:0000256" key="7">
    <source>
        <dbReference type="ARBA" id="ARBA00023134"/>
    </source>
</evidence>
<dbReference type="EMBL" id="JAUZVY010000002">
    <property type="protein sequence ID" value="MDP4528481.1"/>
    <property type="molecule type" value="Genomic_DNA"/>
</dbReference>
<feature type="binding site" evidence="10">
    <location>
        <position position="21"/>
    </location>
    <ligand>
        <name>[4Fe-4S] cluster</name>
        <dbReference type="ChEBI" id="CHEBI:49883"/>
        <label>1</label>
        <note>4Fe-4S-S-AdoMet</note>
    </ligand>
</feature>
<dbReference type="InterPro" id="IPR013483">
    <property type="entry name" value="MoaA"/>
</dbReference>
<evidence type="ECO:0000256" key="2">
    <source>
        <dbReference type="ARBA" id="ARBA00022691"/>
    </source>
</evidence>
<feature type="binding site" evidence="10">
    <location>
        <position position="269"/>
    </location>
    <ligand>
        <name>[4Fe-4S] cluster</name>
        <dbReference type="ChEBI" id="CHEBI:49883"/>
        <label>2</label>
        <note>4Fe-4S-substrate</note>
    </ligand>
</feature>
<feature type="binding site" evidence="10">
    <location>
        <begin position="257"/>
        <end position="259"/>
    </location>
    <ligand>
        <name>GTP</name>
        <dbReference type="ChEBI" id="CHEBI:37565"/>
    </ligand>
</feature>
<keyword evidence="9 10" id="KW-0456">Lyase</keyword>
<evidence type="ECO:0000256" key="9">
    <source>
        <dbReference type="ARBA" id="ARBA00023239"/>
    </source>
</evidence>
<dbReference type="PANTHER" id="PTHR22960">
    <property type="entry name" value="MOLYBDOPTERIN COFACTOR SYNTHESIS PROTEIN A"/>
    <property type="match status" value="1"/>
</dbReference>
<dbReference type="InterPro" id="IPR000385">
    <property type="entry name" value="MoaA_NifB_PqqE_Fe-S-bd_CS"/>
</dbReference>
<dbReference type="Proteomes" id="UP001236258">
    <property type="component" value="Unassembled WGS sequence"/>
</dbReference>
<evidence type="ECO:0000313" key="13">
    <source>
        <dbReference type="Proteomes" id="UP001236258"/>
    </source>
</evidence>
<keyword evidence="13" id="KW-1185">Reference proteome</keyword>
<reference evidence="12 13" key="1">
    <citation type="submission" date="2023-08" db="EMBL/GenBank/DDBJ databases">
        <authorList>
            <person name="Joshi A."/>
            <person name="Thite S."/>
        </authorList>
    </citation>
    <scope>NUCLEOTIDE SEQUENCE [LARGE SCALE GENOMIC DNA]</scope>
    <source>
        <strain evidence="12 13">1E1</strain>
    </source>
</reference>